<dbReference type="EMBL" id="CAJOBA010002158">
    <property type="protein sequence ID" value="CAF3632672.1"/>
    <property type="molecule type" value="Genomic_DNA"/>
</dbReference>
<evidence type="ECO:0000313" key="5">
    <source>
        <dbReference type="EMBL" id="CAF3932849.1"/>
    </source>
</evidence>
<dbReference type="SUPFAM" id="SSF53335">
    <property type="entry name" value="S-adenosyl-L-methionine-dependent methyltransferases"/>
    <property type="match status" value="1"/>
</dbReference>
<evidence type="ECO:0000313" key="4">
    <source>
        <dbReference type="EMBL" id="CAF3632672.1"/>
    </source>
</evidence>
<comment type="caution">
    <text evidence="3">The sequence shown here is derived from an EMBL/GenBank/DDBJ whole genome shotgun (WGS) entry which is preliminary data.</text>
</comment>
<dbReference type="EMBL" id="CAJNOQ010007453">
    <property type="protein sequence ID" value="CAF1169120.1"/>
    <property type="molecule type" value="Genomic_DNA"/>
</dbReference>
<dbReference type="InterPro" id="IPR029063">
    <property type="entry name" value="SAM-dependent_MTases_sf"/>
</dbReference>
<dbReference type="Gene3D" id="3.40.50.150">
    <property type="entry name" value="Vaccinia Virus protein VP39"/>
    <property type="match status" value="1"/>
</dbReference>
<dbReference type="CDD" id="cd02440">
    <property type="entry name" value="AdoMet_MTases"/>
    <property type="match status" value="1"/>
</dbReference>
<name>A0A814TZ20_9BILA</name>
<dbReference type="Proteomes" id="UP000682733">
    <property type="component" value="Unassembled WGS sequence"/>
</dbReference>
<comment type="similarity">
    <text evidence="1">Belongs to the CFA/CMAS family.</text>
</comment>
<protein>
    <submittedName>
        <fullName evidence="3">Uncharacterized protein</fullName>
    </submittedName>
</protein>
<dbReference type="Proteomes" id="UP000663829">
    <property type="component" value="Unassembled WGS sequence"/>
</dbReference>
<evidence type="ECO:0000256" key="1">
    <source>
        <dbReference type="ARBA" id="ARBA00010815"/>
    </source>
</evidence>
<evidence type="ECO:0000313" key="2">
    <source>
        <dbReference type="EMBL" id="CAF0847440.1"/>
    </source>
</evidence>
<dbReference type="EMBL" id="CAJOBC010007452">
    <property type="protein sequence ID" value="CAF3932849.1"/>
    <property type="molecule type" value="Genomic_DNA"/>
</dbReference>
<sequence length="355" mass="41887">MEEKVLSLNILPDFVLRFFIRRYLSQRIQQITFKSENDKLKDFERLVKQMSDETTPIAFETVRANEQHYEVPTELFQVTLGPLMKYSCCYWPDEIHTLAQAERASLELYIERAQCFQIEEDGGRYLDLGCGWGAWTLFAAQKYPKCHFVAVSNSTTQRQYIEKKVNESNLKNVTVKTSDVNTLEFGENEFDRIISIEMFEHMRNYKKLFEKIGKWLKPNGLLFIQIFANSRHPYTFDNDGSWMTKNFFQGGTMPSIDLLSNFCHYGHLSLDQSWILNGQHYSKTLEAWLDNLTRVAYDKSSEVNVMNVLSQFYGNGNETKWLVNWRLFYLACSESFSYNNGEEWIVVHYRFKKNE</sequence>
<organism evidence="3 6">
    <name type="scientific">Didymodactylos carnosus</name>
    <dbReference type="NCBI Taxonomy" id="1234261"/>
    <lineage>
        <taxon>Eukaryota</taxon>
        <taxon>Metazoa</taxon>
        <taxon>Spiralia</taxon>
        <taxon>Gnathifera</taxon>
        <taxon>Rotifera</taxon>
        <taxon>Eurotatoria</taxon>
        <taxon>Bdelloidea</taxon>
        <taxon>Philodinida</taxon>
        <taxon>Philodinidae</taxon>
        <taxon>Didymodactylos</taxon>
    </lineage>
</organism>
<dbReference type="Pfam" id="PF02353">
    <property type="entry name" value="CMAS"/>
    <property type="match status" value="1"/>
</dbReference>
<keyword evidence="6" id="KW-1185">Reference proteome</keyword>
<dbReference type="EMBL" id="CAJNOK010002158">
    <property type="protein sequence ID" value="CAF0847440.1"/>
    <property type="molecule type" value="Genomic_DNA"/>
</dbReference>
<gene>
    <name evidence="3" type="ORF">GPM918_LOCUS22086</name>
    <name evidence="2" type="ORF">OVA965_LOCUS6965</name>
    <name evidence="5" type="ORF">SRO942_LOCUS22082</name>
    <name evidence="4" type="ORF">TMI583_LOCUS6961</name>
</gene>
<dbReference type="Proteomes" id="UP000681722">
    <property type="component" value="Unassembled WGS sequence"/>
</dbReference>
<reference evidence="3" key="1">
    <citation type="submission" date="2021-02" db="EMBL/GenBank/DDBJ databases">
        <authorList>
            <person name="Nowell W R."/>
        </authorList>
    </citation>
    <scope>NUCLEOTIDE SEQUENCE</scope>
</reference>
<dbReference type="AlphaFoldDB" id="A0A814TZ20"/>
<accession>A0A814TZ20</accession>
<proteinExistence type="inferred from homology"/>
<dbReference type="OrthoDB" id="8300214at2759"/>
<evidence type="ECO:0000313" key="3">
    <source>
        <dbReference type="EMBL" id="CAF1169120.1"/>
    </source>
</evidence>
<evidence type="ECO:0000313" key="6">
    <source>
        <dbReference type="Proteomes" id="UP000663829"/>
    </source>
</evidence>
<dbReference type="Proteomes" id="UP000677228">
    <property type="component" value="Unassembled WGS sequence"/>
</dbReference>
<dbReference type="FunFam" id="3.40.50.150:FF:000554">
    <property type="entry name" value="Cation-transporting ATPase"/>
    <property type="match status" value="1"/>
</dbReference>
<dbReference type="PANTHER" id="PTHR43832:SF1">
    <property type="entry name" value="S-ADENOSYL-L-METHIONINE-DEPENDENT METHYLTRANSFERASES SUPERFAMILY PROTEIN"/>
    <property type="match status" value="1"/>
</dbReference>
<dbReference type="PANTHER" id="PTHR43832">
    <property type="match status" value="1"/>
</dbReference>